<protein>
    <submittedName>
        <fullName evidence="1">Uncharacterized protein</fullName>
    </submittedName>
</protein>
<evidence type="ECO:0000313" key="1">
    <source>
        <dbReference type="EMBL" id="MBA0726958.1"/>
    </source>
</evidence>
<sequence>MTSSPKRRPTLSFTLSTFPFAYKKNPILETPFINSKTPFSLPSQNLSAQAIYISDDHTLRNDVGLGSRFRGAGPFRAANARAAVSGSGSP</sequence>
<name>A0A7J9AS62_9ROSI</name>
<comment type="caution">
    <text evidence="1">The sequence shown here is derived from an EMBL/GenBank/DDBJ whole genome shotgun (WGS) entry which is preliminary data.</text>
</comment>
<organism evidence="1 2">
    <name type="scientific">Gossypium laxum</name>
    <dbReference type="NCBI Taxonomy" id="34288"/>
    <lineage>
        <taxon>Eukaryota</taxon>
        <taxon>Viridiplantae</taxon>
        <taxon>Streptophyta</taxon>
        <taxon>Embryophyta</taxon>
        <taxon>Tracheophyta</taxon>
        <taxon>Spermatophyta</taxon>
        <taxon>Magnoliopsida</taxon>
        <taxon>eudicotyledons</taxon>
        <taxon>Gunneridae</taxon>
        <taxon>Pentapetalae</taxon>
        <taxon>rosids</taxon>
        <taxon>malvids</taxon>
        <taxon>Malvales</taxon>
        <taxon>Malvaceae</taxon>
        <taxon>Malvoideae</taxon>
        <taxon>Gossypium</taxon>
    </lineage>
</organism>
<proteinExistence type="predicted"/>
<gene>
    <name evidence="1" type="ORF">Golax_002747</name>
</gene>
<reference evidence="1 2" key="1">
    <citation type="journal article" date="2019" name="Genome Biol. Evol.">
        <title>Insights into the evolution of the New World diploid cottons (Gossypium, subgenus Houzingenia) based on genome sequencing.</title>
        <authorList>
            <person name="Grover C.E."/>
            <person name="Arick M.A. 2nd"/>
            <person name="Thrash A."/>
            <person name="Conover J.L."/>
            <person name="Sanders W.S."/>
            <person name="Peterson D.G."/>
            <person name="Frelichowski J.E."/>
            <person name="Scheffler J.A."/>
            <person name="Scheffler B.E."/>
            <person name="Wendel J.F."/>
        </authorList>
    </citation>
    <scope>NUCLEOTIDE SEQUENCE [LARGE SCALE GENOMIC DNA]</scope>
    <source>
        <strain evidence="1">4</strain>
        <tissue evidence="1">Leaf</tissue>
    </source>
</reference>
<keyword evidence="2" id="KW-1185">Reference proteome</keyword>
<dbReference type="EMBL" id="JABEZV010000012">
    <property type="protein sequence ID" value="MBA0726958.1"/>
    <property type="molecule type" value="Genomic_DNA"/>
</dbReference>
<evidence type="ECO:0000313" key="2">
    <source>
        <dbReference type="Proteomes" id="UP000593574"/>
    </source>
</evidence>
<accession>A0A7J9AS62</accession>
<dbReference type="AlphaFoldDB" id="A0A7J9AS62"/>
<dbReference type="Proteomes" id="UP000593574">
    <property type="component" value="Unassembled WGS sequence"/>
</dbReference>